<dbReference type="AlphaFoldDB" id="A0A1I8GJE8"/>
<dbReference type="Proteomes" id="UP000095280">
    <property type="component" value="Unplaced"/>
</dbReference>
<evidence type="ECO:0000313" key="2">
    <source>
        <dbReference type="WBParaSite" id="maker-uti_cns_0002148-snap-gene-0.30-mRNA-1"/>
    </source>
</evidence>
<dbReference type="WBParaSite" id="maker-uti_cns_0002148-snap-gene-0.30-mRNA-1">
    <property type="protein sequence ID" value="maker-uti_cns_0002148-snap-gene-0.30-mRNA-1"/>
    <property type="gene ID" value="maker-uti_cns_0002148-snap-gene-0.30"/>
</dbReference>
<protein>
    <submittedName>
        <fullName evidence="2">CUB domain-containing protein</fullName>
    </submittedName>
</protein>
<accession>A0A1I8GJE8</accession>
<keyword evidence="1" id="KW-1185">Reference proteome</keyword>
<proteinExistence type="predicted"/>
<name>A0A1I8GJE8_9PLAT</name>
<evidence type="ECO:0000313" key="1">
    <source>
        <dbReference type="Proteomes" id="UP000095280"/>
    </source>
</evidence>
<reference evidence="2" key="1">
    <citation type="submission" date="2016-11" db="UniProtKB">
        <authorList>
            <consortium name="WormBaseParasite"/>
        </authorList>
    </citation>
    <scope>IDENTIFICATION</scope>
</reference>
<organism evidence="1 2">
    <name type="scientific">Macrostomum lignano</name>
    <dbReference type="NCBI Taxonomy" id="282301"/>
    <lineage>
        <taxon>Eukaryota</taxon>
        <taxon>Metazoa</taxon>
        <taxon>Spiralia</taxon>
        <taxon>Lophotrochozoa</taxon>
        <taxon>Platyhelminthes</taxon>
        <taxon>Rhabditophora</taxon>
        <taxon>Macrostomorpha</taxon>
        <taxon>Macrostomida</taxon>
        <taxon>Macrostomidae</taxon>
        <taxon>Macrostomum</taxon>
    </lineage>
</organism>
<sequence>LSSIFCTAVQGFNSIGCKKARLSFDVSVVISQKSHKYDDTIFTEFASRKFVRSVLNMIRTCALAICWLLLACLKSECQAETYYCTNGVVSPITIDINNGDVKIIPEVLGDTNDNRPLSNRTCRWSIKAAATENDMQKLVLLAEPINSTAGSSLSINNVKSQADLVLNSSGGQLLATAGLFLVRPIRQLLPLTVEASWDPRYQRAAQQSQANLTAAMSSIRGDAQLASFSSMSEIRSLIAANTARLSVHPYRRPLSLSQPVRLGMFYSAADASALSLIRQDSGECELKPVLGSEKFVYSGAATGPCVTVNVDSSDRAEIESRSCSSQIPFLVKFPERENAILMLLVLSLEILLI</sequence>